<feature type="compositionally biased region" description="Polar residues" evidence="4">
    <location>
        <begin position="532"/>
        <end position="542"/>
    </location>
</feature>
<dbReference type="InterPro" id="IPR007148">
    <property type="entry name" value="SSU_processome_Utp12"/>
</dbReference>
<dbReference type="PANTHER" id="PTHR44267">
    <property type="entry name" value="WD REPEAT-CONTAINING PROTEIN 43"/>
    <property type="match status" value="1"/>
</dbReference>
<keyword evidence="2" id="KW-0539">Nucleus</keyword>
<dbReference type="AlphaFoldDB" id="A0A9P0VVP7"/>
<name>A0A9P0VVP7_9ASCO</name>
<comment type="caution">
    <text evidence="6">The sequence shown here is derived from an EMBL/GenBank/DDBJ whole genome shotgun (WGS) entry which is preliminary data.</text>
</comment>
<dbReference type="SUPFAM" id="SSF101908">
    <property type="entry name" value="Putative isomerase YbhE"/>
    <property type="match status" value="1"/>
</dbReference>
<evidence type="ECO:0000313" key="6">
    <source>
        <dbReference type="EMBL" id="CAH2350488.1"/>
    </source>
</evidence>
<feature type="region of interest" description="Disordered" evidence="4">
    <location>
        <begin position="506"/>
        <end position="544"/>
    </location>
</feature>
<dbReference type="EMBL" id="CAKXYY010000001">
    <property type="protein sequence ID" value="CAH2350488.1"/>
    <property type="molecule type" value="Genomic_DNA"/>
</dbReference>
<dbReference type="OrthoDB" id="30195at2759"/>
<proteinExistence type="inferred from homology"/>
<keyword evidence="7" id="KW-1185">Reference proteome</keyword>
<gene>
    <name evidence="6" type="ORF">CLIB1423_01S11254</name>
</gene>
<evidence type="ECO:0000256" key="2">
    <source>
        <dbReference type="ARBA" id="ARBA00023242"/>
    </source>
</evidence>
<dbReference type="InterPro" id="IPR015943">
    <property type="entry name" value="WD40/YVTN_repeat-like_dom_sf"/>
</dbReference>
<evidence type="ECO:0000313" key="7">
    <source>
        <dbReference type="Proteomes" id="UP000837801"/>
    </source>
</evidence>
<dbReference type="GO" id="GO:0032040">
    <property type="term" value="C:small-subunit processome"/>
    <property type="evidence" value="ECO:0007669"/>
    <property type="project" value="UniProtKB-ARBA"/>
</dbReference>
<evidence type="ECO:0000256" key="3">
    <source>
        <dbReference type="ARBA" id="ARBA00038335"/>
    </source>
</evidence>
<evidence type="ECO:0000259" key="5">
    <source>
        <dbReference type="Pfam" id="PF04003"/>
    </source>
</evidence>
<comment type="similarity">
    <text evidence="3">Belongs to the UTP5 family.</text>
</comment>
<comment type="subcellular location">
    <subcellularLocation>
        <location evidence="1">Nucleus</location>
    </subcellularLocation>
</comment>
<sequence length="578" mass="63784">MSVSACFEQNGKYFASAISKNGRNEVQIFPIDSNKVVDPSAESFRIELDANEVVKSICWAYIDNSAEPEKKKRKSVEENSEEGVDLNSKSSHLVVALENGEMKVFTPQQETSTSALSPVKSIPGSSKIGSITNSYKNSSVWTLQEHSNNLSEVSILSGKTLKNFKFDEVKTCNFVHSLDIVVATTTKTSQHLVIGSENTLYLVDPSKPKKSLLLKYSSVSNVSSIAQSRTDPGTFAVLRTGNESGNIVALYSVNSPECAKVFSTSSSRISKIKFVGKNLYVFGSEGVEIFGTQSEEPITFVKTNGGAQFQDASEYNGDEILAVWYDRNEPNFHTLSISPGEIVIDLKDVGLEDVDIQEDEELSYYRKKHAIKNISYEELIHTLQKYLSSEENSSAVLELCYSNNKESNIKNTIKALSTNSSQIIKLFEIISQEVSSHPTRTNTLSIWLKWILLANGGYIASQIDQKDNLRTLQKGLSSGMKLMPKLLSLQGRLNLLKSQMELRNKIGGSVDDDSDIEGDVSNVGNDEDEEGSTTIANETGDLTANGEESIVYANGENDDYQDVLIEVDEDEEDDEDED</sequence>
<evidence type="ECO:0000256" key="1">
    <source>
        <dbReference type="ARBA" id="ARBA00004123"/>
    </source>
</evidence>
<dbReference type="PANTHER" id="PTHR44267:SF1">
    <property type="entry name" value="WD REPEAT-CONTAINING PROTEIN 43"/>
    <property type="match status" value="1"/>
</dbReference>
<dbReference type="InterPro" id="IPR052414">
    <property type="entry name" value="U3_snoRNA-assoc_WDR"/>
</dbReference>
<feature type="domain" description="Small-subunit processome Utp12" evidence="5">
    <location>
        <begin position="392"/>
        <end position="498"/>
    </location>
</feature>
<dbReference type="Gene3D" id="2.130.10.10">
    <property type="entry name" value="YVTN repeat-like/Quinoprotein amine dehydrogenase"/>
    <property type="match status" value="1"/>
</dbReference>
<reference evidence="6" key="1">
    <citation type="submission" date="2022-03" db="EMBL/GenBank/DDBJ databases">
        <authorList>
            <person name="Legras J.-L."/>
            <person name="Devillers H."/>
            <person name="Grondin C."/>
        </authorList>
    </citation>
    <scope>NUCLEOTIDE SEQUENCE</scope>
    <source>
        <strain evidence="6">CLIB 1423</strain>
    </source>
</reference>
<dbReference type="Pfam" id="PF04003">
    <property type="entry name" value="Utp12"/>
    <property type="match status" value="1"/>
</dbReference>
<protein>
    <submittedName>
        <fullName evidence="6">U3 small nucleolar RNA-associated protein 9</fullName>
    </submittedName>
</protein>
<organism evidence="6 7">
    <name type="scientific">[Candida] railenensis</name>
    <dbReference type="NCBI Taxonomy" id="45579"/>
    <lineage>
        <taxon>Eukaryota</taxon>
        <taxon>Fungi</taxon>
        <taxon>Dikarya</taxon>
        <taxon>Ascomycota</taxon>
        <taxon>Saccharomycotina</taxon>
        <taxon>Pichiomycetes</taxon>
        <taxon>Debaryomycetaceae</taxon>
        <taxon>Kurtzmaniella</taxon>
    </lineage>
</organism>
<evidence type="ECO:0000256" key="4">
    <source>
        <dbReference type="SAM" id="MobiDB-lite"/>
    </source>
</evidence>
<accession>A0A9P0VVP7</accession>
<dbReference type="Proteomes" id="UP000837801">
    <property type="component" value="Unassembled WGS sequence"/>
</dbReference>
<dbReference type="GO" id="GO:0000462">
    <property type="term" value="P:maturation of SSU-rRNA from tricistronic rRNA transcript (SSU-rRNA, 5.8S rRNA, LSU-rRNA)"/>
    <property type="evidence" value="ECO:0007669"/>
    <property type="project" value="TreeGrafter"/>
</dbReference>